<dbReference type="NCBIfam" id="TIGR00149">
    <property type="entry name" value="TIGR00149_YjbQ"/>
    <property type="match status" value="1"/>
</dbReference>
<geneLocation type="plasmid" evidence="2 4">
    <name>pNMAG01</name>
</geneLocation>
<comment type="similarity">
    <text evidence="1">Belongs to the UPF0047 family.</text>
</comment>
<name>D3T153_NATMM</name>
<organism evidence="2 4">
    <name type="scientific">Natrialba magadii (strain ATCC 43099 / DSM 3394 / CCM 3739 / CIP 104546 / IAM 13178 / JCM 8861 / NBRC 102185 / NCIMB 2190 / MS3)</name>
    <name type="common">Natronobacterium magadii</name>
    <dbReference type="NCBI Taxonomy" id="547559"/>
    <lineage>
        <taxon>Archaea</taxon>
        <taxon>Methanobacteriati</taxon>
        <taxon>Methanobacteriota</taxon>
        <taxon>Stenosarchaea group</taxon>
        <taxon>Halobacteria</taxon>
        <taxon>Halobacteriales</taxon>
        <taxon>Natrialbaceae</taxon>
        <taxon>Natrialba</taxon>
    </lineage>
</organism>
<dbReference type="PROSITE" id="PS01314">
    <property type="entry name" value="UPF0047"/>
    <property type="match status" value="1"/>
</dbReference>
<sequence>MPIEIQTHDRVDIVDVTAEVEETISDDVVHGICSVYVPHTTAGVIVNEREGRLLADIETALERLVPRDEEYEHNVVDDNADAHLRATLLGESVTIPISDGELALGTWQSILFVDCDGPRARRFRVSVIADDSSR</sequence>
<dbReference type="Gene3D" id="2.60.120.460">
    <property type="entry name" value="YjbQ-like"/>
    <property type="match status" value="1"/>
</dbReference>
<reference evidence="2 4" key="2">
    <citation type="journal article" date="2012" name="BMC Genomics">
        <title>A comparative genomics perspective on the genetic content of the alkaliphilic haloarchaeon Natrialba magadii ATCC 43099T.</title>
        <authorList>
            <person name="Siddaramappa S."/>
            <person name="Challacombe J.F."/>
            <person name="Decastro R.E."/>
            <person name="Pfeiffer F."/>
            <person name="Sastre D.E."/>
            <person name="Gimenez M.I."/>
            <person name="Paggi R.A."/>
            <person name="Detter J.C."/>
            <person name="Davenport K.W."/>
            <person name="Goodwin L.A."/>
            <person name="Kyrpides N."/>
            <person name="Tapia R."/>
            <person name="Pitluck S."/>
            <person name="Lucas S."/>
            <person name="Woyke T."/>
            <person name="Maupin-Furlow J.A."/>
        </authorList>
    </citation>
    <scope>NUCLEOTIDE SEQUENCE [LARGE SCALE GENOMIC DNA]</scope>
    <source>
        <strain evidence="2">ATCC 43099</strain>
        <strain evidence="4">ATCC 43099 / DSM 3394 / CCM 3739 / CIP 104546 / IAM 13178 / JCM 8861 / NBRC 102185 / NCIMB 2190 / MS3</strain>
    </source>
</reference>
<dbReference type="EMBL" id="CP001933">
    <property type="protein sequence ID" value="ADD07312.1"/>
    <property type="molecule type" value="Genomic_DNA"/>
</dbReference>
<dbReference type="RefSeq" id="WP_004214250.1">
    <property type="nucleotide sequence ID" value="NC_013923.1"/>
</dbReference>
<dbReference type="AlphaFoldDB" id="D3T153"/>
<reference evidence="2" key="4">
    <citation type="submission" date="2016-09" db="EMBL/GenBank/DDBJ databases">
        <authorList>
            <person name="Pfeiffer F."/>
        </authorList>
    </citation>
    <scope>NUCLEOTIDE SEQUENCE</scope>
    <source>
        <strain evidence="2">ATCC 43099</strain>
        <plasmid evidence="2">pNMAG01</plasmid>
    </source>
</reference>
<dbReference type="EMBL" id="AOHS01000013">
    <property type="protein sequence ID" value="ELY32694.1"/>
    <property type="molecule type" value="Genomic_DNA"/>
</dbReference>
<dbReference type="PANTHER" id="PTHR30615">
    <property type="entry name" value="UNCHARACTERIZED PROTEIN YJBQ-RELATED"/>
    <property type="match status" value="1"/>
</dbReference>
<gene>
    <name evidence="2" type="ordered locus">Nmag_3771</name>
    <name evidence="3" type="ORF">C500_03554</name>
</gene>
<evidence type="ECO:0000313" key="5">
    <source>
        <dbReference type="Proteomes" id="UP000011543"/>
    </source>
</evidence>
<dbReference type="InterPro" id="IPR001602">
    <property type="entry name" value="UPF0047_YjbQ-like"/>
</dbReference>
<dbReference type="InterPro" id="IPR035917">
    <property type="entry name" value="YjbQ-like_sf"/>
</dbReference>
<proteinExistence type="inferred from homology"/>
<evidence type="ECO:0000313" key="3">
    <source>
        <dbReference type="EMBL" id="ELY32694.1"/>
    </source>
</evidence>
<dbReference type="Proteomes" id="UP000011543">
    <property type="component" value="Unassembled WGS sequence"/>
</dbReference>
<protein>
    <submittedName>
        <fullName evidence="2">UPF0047 family protein</fullName>
    </submittedName>
</protein>
<dbReference type="PIRSF" id="PIRSF004681">
    <property type="entry name" value="UCP004681"/>
    <property type="match status" value="1"/>
</dbReference>
<dbReference type="KEGG" id="nmg:Nmag_3771"/>
<dbReference type="HOGENOM" id="CLU_096980_1_1_2"/>
<dbReference type="Proteomes" id="UP000001879">
    <property type="component" value="Plasmid pNMAG01"/>
</dbReference>
<reference evidence="3 5" key="3">
    <citation type="journal article" date="2014" name="PLoS Genet.">
        <title>Phylogenetically driven sequencing of extremely halophilic archaea reveals strategies for static and dynamic osmo-response.</title>
        <authorList>
            <person name="Becker E.A."/>
            <person name="Seitzer P.M."/>
            <person name="Tritt A."/>
            <person name="Larsen D."/>
            <person name="Krusor M."/>
            <person name="Yao A.I."/>
            <person name="Wu D."/>
            <person name="Madern D."/>
            <person name="Eisen J.A."/>
            <person name="Darling A.E."/>
            <person name="Facciotti M.T."/>
        </authorList>
    </citation>
    <scope>NUCLEOTIDE SEQUENCE [LARGE SCALE GENOMIC DNA]</scope>
    <source>
        <strain evidence="5">ATCC 43099 / DSM 3394 / CCM 3739 / CIP 104546 / IAM 13178 / JCM 8861 / NBRC 102185 / NCIMB 2190 / MS3</strain>
        <strain evidence="3">MS-3</strain>
    </source>
</reference>
<keyword evidence="4" id="KW-1185">Reference proteome</keyword>
<dbReference type="PATRIC" id="fig|547559.17.peg.677"/>
<dbReference type="SUPFAM" id="SSF111038">
    <property type="entry name" value="YjbQ-like"/>
    <property type="match status" value="1"/>
</dbReference>
<dbReference type="Pfam" id="PF01894">
    <property type="entry name" value="YjbQ"/>
    <property type="match status" value="1"/>
</dbReference>
<evidence type="ECO:0000313" key="2">
    <source>
        <dbReference type="EMBL" id="ADD07312.1"/>
    </source>
</evidence>
<dbReference type="GeneID" id="8826641"/>
<dbReference type="OrthoDB" id="6663at2157"/>
<evidence type="ECO:0000256" key="1">
    <source>
        <dbReference type="ARBA" id="ARBA00005534"/>
    </source>
</evidence>
<keyword evidence="2" id="KW-0614">Plasmid</keyword>
<dbReference type="PANTHER" id="PTHR30615:SF8">
    <property type="entry name" value="UPF0047 PROTEIN C4A8.02C"/>
    <property type="match status" value="1"/>
</dbReference>
<reference evidence="4" key="1">
    <citation type="submission" date="2010-02" db="EMBL/GenBank/DDBJ databases">
        <title>Complete sequence of plasmid 1 of Natrialba magadii ATCC 43099.</title>
        <authorList>
            <consortium name="US DOE Joint Genome Institute"/>
            <person name="Lucas S."/>
            <person name="Copeland A."/>
            <person name="Lapidus A."/>
            <person name="Cheng J.-F."/>
            <person name="Bruce D."/>
            <person name="Goodwin L."/>
            <person name="Pitluck S."/>
            <person name="Davenport K."/>
            <person name="Saunders E."/>
            <person name="Detter J.C."/>
            <person name="Han C."/>
            <person name="Tapia R."/>
            <person name="Land M."/>
            <person name="Hauser L."/>
            <person name="Kyrpides N."/>
            <person name="Mikhailova N."/>
            <person name="De Castro R.E."/>
            <person name="Maupin-Furlow J.A."/>
            <person name="Woyke T."/>
        </authorList>
    </citation>
    <scope>NUCLEOTIDE SEQUENCE [LARGE SCALE GENOMIC DNA]</scope>
    <source>
        <strain evidence="4">ATCC 43099 / DSM 3394 / CCM 3739 / CIP 104546 / IAM 13178 / JCM 8861 / NBRC 102185 / NCIMB 2190 / MS3</strain>
        <plasmid evidence="4">pNMAG01</plasmid>
    </source>
</reference>
<evidence type="ECO:0000313" key="4">
    <source>
        <dbReference type="Proteomes" id="UP000001879"/>
    </source>
</evidence>
<accession>D3T153</accession>